<name>A0A3G1A4A1_9CREN</name>
<evidence type="ECO:0000256" key="1">
    <source>
        <dbReference type="SAM" id="Phobius"/>
    </source>
</evidence>
<reference evidence="3" key="1">
    <citation type="book" date="2010" name="EXTREMOPHILES" publisher="0:0-0">
        <title>Complete genome sequences of ten hyperthermophilic archaea reveal their metabolic capabilities and possible ecological roles.</title>
        <editorList>
            <person name="?"/>
        </editorList>
        <authorList>
            <person name="Ravin N.V."/>
            <person name="Mardanov A.V."/>
            <person name="Bonch-Osmolovskaya E.A."/>
            <person name="Skryabin K.G."/>
        </authorList>
    </citation>
    <scope>NUCLEOTIDE SEQUENCE [LARGE SCALE GENOMIC DNA]</scope>
    <source>
        <strain evidence="3">1505</strain>
    </source>
</reference>
<evidence type="ECO:0000313" key="2">
    <source>
        <dbReference type="EMBL" id="AJB41206.1"/>
    </source>
</evidence>
<feature type="transmembrane region" description="Helical" evidence="1">
    <location>
        <begin position="20"/>
        <end position="36"/>
    </location>
</feature>
<gene>
    <name evidence="2" type="ORF">TCARB_0128</name>
</gene>
<dbReference type="STRING" id="697581.TCARB_0128"/>
<organism evidence="2 3">
    <name type="scientific">Thermofilum adornatum 1505</name>
    <dbReference type="NCBI Taxonomy" id="697581"/>
    <lineage>
        <taxon>Archaea</taxon>
        <taxon>Thermoproteota</taxon>
        <taxon>Thermoprotei</taxon>
        <taxon>Thermofilales</taxon>
        <taxon>Thermofilaceae</taxon>
        <taxon>Thermofilum</taxon>
    </lineage>
</organism>
<dbReference type="RefSeq" id="WP_020962714.1">
    <property type="nucleotide sequence ID" value="NZ_CP007493.1"/>
</dbReference>
<dbReference type="GeneID" id="25405588"/>
<feature type="transmembrane region" description="Helical" evidence="1">
    <location>
        <begin position="213"/>
        <end position="230"/>
    </location>
</feature>
<dbReference type="KEGG" id="tcb:TCARB_0128"/>
<feature type="transmembrane region" description="Helical" evidence="1">
    <location>
        <begin position="120"/>
        <end position="137"/>
    </location>
</feature>
<feature type="transmembrane region" description="Helical" evidence="1">
    <location>
        <begin position="174"/>
        <end position="207"/>
    </location>
</feature>
<dbReference type="GeneID" id="16573706"/>
<proteinExistence type="predicted"/>
<keyword evidence="1" id="KW-0472">Membrane</keyword>
<dbReference type="EMBL" id="CP007493">
    <property type="protein sequence ID" value="AJB41206.1"/>
    <property type="molecule type" value="Genomic_DNA"/>
</dbReference>
<evidence type="ECO:0000313" key="3">
    <source>
        <dbReference type="Proteomes" id="UP000266720"/>
    </source>
</evidence>
<dbReference type="Proteomes" id="UP000266720">
    <property type="component" value="Chromosome"/>
</dbReference>
<dbReference type="AlphaFoldDB" id="A0A3G1A4A1"/>
<sequence length="234" mass="26223">MSNNKMNLIGKELYRKSVHILLTIILLLPYLIHLPWPLTLNNYYATGLFLAAFINSLVARRGKVLGELKKFRENIEGIIEKTNKELKQPLFLVEQAVSKLQEIISTQISMLERDYEKREGYVGLLYGMIGATLSILVSPETTVYGLLALATVDTVSALHDLFFNNRQKSLRGSFLALIVYFFILVLVGSPLLSSFLLSIIACITEYISPEDNLTVPFVTTLAALFVGMPLKPPL</sequence>
<accession>A0A3G1A4A1</accession>
<protein>
    <recommendedName>
        <fullName evidence="4">Phosphatidate cytidylyltransferase</fullName>
    </recommendedName>
</protein>
<evidence type="ECO:0008006" key="4">
    <source>
        <dbReference type="Google" id="ProtNLM"/>
    </source>
</evidence>
<keyword evidence="1" id="KW-0812">Transmembrane</keyword>
<feature type="transmembrane region" description="Helical" evidence="1">
    <location>
        <begin position="42"/>
        <end position="59"/>
    </location>
</feature>
<keyword evidence="1" id="KW-1133">Transmembrane helix</keyword>